<sequence length="226" mass="24534">MPGHKCRDRTLQVLLICDNKEDEEEGGSRSEVEEEEKLHLDVAEVSLNSVMGFTPSHTMKVRGEIADREVVVLIDSGATHNFISTQIMESLGMELVDTGGYGVMMGTGKVEMGRGVCRGVVLKIHGIQVKEDFLPLELGSTDIILGMKWLRTLGETKINWGTLRMELVIGGRRMIQGDAGLTKAGVSLKSLIRTIQQEGGGYLVELHSLEGAGVEEGDIPLSVQGC</sequence>
<reference evidence="1 2" key="2">
    <citation type="journal article" date="2017" name="Nature">
        <title>The Apostasia genome and the evolution of orchids.</title>
        <authorList>
            <person name="Zhang G.Q."/>
            <person name="Liu K.W."/>
            <person name="Li Z."/>
            <person name="Lohaus R."/>
            <person name="Hsiao Y.Y."/>
            <person name="Niu S.C."/>
            <person name="Wang J.Y."/>
            <person name="Lin Y.C."/>
            <person name="Xu Q."/>
            <person name="Chen L.J."/>
            <person name="Yoshida K."/>
            <person name="Fujiwara S."/>
            <person name="Wang Z.W."/>
            <person name="Zhang Y.Q."/>
            <person name="Mitsuda N."/>
            <person name="Wang M."/>
            <person name="Liu G.H."/>
            <person name="Pecoraro L."/>
            <person name="Huang H.X."/>
            <person name="Xiao X.J."/>
            <person name="Lin M."/>
            <person name="Wu X.Y."/>
            <person name="Wu W.L."/>
            <person name="Chen Y.Y."/>
            <person name="Chang S.B."/>
            <person name="Sakamoto S."/>
            <person name="Ohme-Takagi M."/>
            <person name="Yagi M."/>
            <person name="Zeng S.J."/>
            <person name="Shen C.Y."/>
            <person name="Yeh C.M."/>
            <person name="Luo Y.B."/>
            <person name="Tsai W.C."/>
            <person name="Van de Peer Y."/>
            <person name="Liu Z.J."/>
        </authorList>
    </citation>
    <scope>NUCLEOTIDE SEQUENCE [LARGE SCALE GENOMIC DNA]</scope>
    <source>
        <tissue evidence="1">The whole plant</tissue>
    </source>
</reference>
<dbReference type="CDD" id="cd00303">
    <property type="entry name" value="retropepsin_like"/>
    <property type="match status" value="1"/>
</dbReference>
<dbReference type="EMBL" id="KZ502674">
    <property type="protein sequence ID" value="PKU74519.1"/>
    <property type="molecule type" value="Genomic_DNA"/>
</dbReference>
<dbReference type="PANTHER" id="PTHR15503:SF45">
    <property type="entry name" value="RNA-DIRECTED DNA POLYMERASE HOMOLOG"/>
    <property type="match status" value="1"/>
</dbReference>
<name>A0A2I0WFU2_9ASPA</name>
<dbReference type="Proteomes" id="UP000233837">
    <property type="component" value="Unassembled WGS sequence"/>
</dbReference>
<proteinExistence type="predicted"/>
<dbReference type="InterPro" id="IPR032567">
    <property type="entry name" value="RTL1-rel"/>
</dbReference>
<organism evidence="1 2">
    <name type="scientific">Dendrobium catenatum</name>
    <dbReference type="NCBI Taxonomy" id="906689"/>
    <lineage>
        <taxon>Eukaryota</taxon>
        <taxon>Viridiplantae</taxon>
        <taxon>Streptophyta</taxon>
        <taxon>Embryophyta</taxon>
        <taxon>Tracheophyta</taxon>
        <taxon>Spermatophyta</taxon>
        <taxon>Magnoliopsida</taxon>
        <taxon>Liliopsida</taxon>
        <taxon>Asparagales</taxon>
        <taxon>Orchidaceae</taxon>
        <taxon>Epidendroideae</taxon>
        <taxon>Malaxideae</taxon>
        <taxon>Dendrobiinae</taxon>
        <taxon>Dendrobium</taxon>
    </lineage>
</organism>
<keyword evidence="2" id="KW-1185">Reference proteome</keyword>
<evidence type="ECO:0000313" key="1">
    <source>
        <dbReference type="EMBL" id="PKU74519.1"/>
    </source>
</evidence>
<dbReference type="Pfam" id="PF08284">
    <property type="entry name" value="RVP_2"/>
    <property type="match status" value="1"/>
</dbReference>
<evidence type="ECO:0000313" key="2">
    <source>
        <dbReference type="Proteomes" id="UP000233837"/>
    </source>
</evidence>
<dbReference type="AlphaFoldDB" id="A0A2I0WFU2"/>
<protein>
    <submittedName>
        <fullName evidence="1">Uncharacterized protein</fullName>
    </submittedName>
</protein>
<reference evidence="1 2" key="1">
    <citation type="journal article" date="2016" name="Sci. Rep.">
        <title>The Dendrobium catenatum Lindl. genome sequence provides insights into polysaccharide synthase, floral development and adaptive evolution.</title>
        <authorList>
            <person name="Zhang G.Q."/>
            <person name="Xu Q."/>
            <person name="Bian C."/>
            <person name="Tsai W.C."/>
            <person name="Yeh C.M."/>
            <person name="Liu K.W."/>
            <person name="Yoshida K."/>
            <person name="Zhang L.S."/>
            <person name="Chang S.B."/>
            <person name="Chen F."/>
            <person name="Shi Y."/>
            <person name="Su Y.Y."/>
            <person name="Zhang Y.Q."/>
            <person name="Chen L.J."/>
            <person name="Yin Y."/>
            <person name="Lin M."/>
            <person name="Huang H."/>
            <person name="Deng H."/>
            <person name="Wang Z.W."/>
            <person name="Zhu S.L."/>
            <person name="Zhao X."/>
            <person name="Deng C."/>
            <person name="Niu S.C."/>
            <person name="Huang J."/>
            <person name="Wang M."/>
            <person name="Liu G.H."/>
            <person name="Yang H.J."/>
            <person name="Xiao X.J."/>
            <person name="Hsiao Y.Y."/>
            <person name="Wu W.L."/>
            <person name="Chen Y.Y."/>
            <person name="Mitsuda N."/>
            <person name="Ohme-Takagi M."/>
            <person name="Luo Y.B."/>
            <person name="Van de Peer Y."/>
            <person name="Liu Z.J."/>
        </authorList>
    </citation>
    <scope>NUCLEOTIDE SEQUENCE [LARGE SCALE GENOMIC DNA]</scope>
    <source>
        <tissue evidence="1">The whole plant</tissue>
    </source>
</reference>
<dbReference type="PANTHER" id="PTHR15503">
    <property type="entry name" value="LDOC1 RELATED"/>
    <property type="match status" value="1"/>
</dbReference>
<dbReference type="Gene3D" id="2.40.70.10">
    <property type="entry name" value="Acid Proteases"/>
    <property type="match status" value="1"/>
</dbReference>
<gene>
    <name evidence="1" type="ORF">MA16_Dca003722</name>
</gene>
<accession>A0A2I0WFU2</accession>
<dbReference type="STRING" id="906689.A0A2I0WFU2"/>
<dbReference type="SUPFAM" id="SSF50630">
    <property type="entry name" value="Acid proteases"/>
    <property type="match status" value="1"/>
</dbReference>
<dbReference type="InterPro" id="IPR021109">
    <property type="entry name" value="Peptidase_aspartic_dom_sf"/>
</dbReference>